<dbReference type="RefSeq" id="WP_006364011.1">
    <property type="nucleotide sequence ID" value="NZ_CP046313.1"/>
</dbReference>
<feature type="region of interest" description="Disordered" evidence="1">
    <location>
        <begin position="160"/>
        <end position="196"/>
    </location>
</feature>
<proteinExistence type="predicted"/>
<gene>
    <name evidence="3" type="ORF">FOC50_03265</name>
</gene>
<dbReference type="Proteomes" id="UP000427636">
    <property type="component" value="Chromosome"/>
</dbReference>
<feature type="transmembrane region" description="Helical" evidence="2">
    <location>
        <begin position="6"/>
        <end position="25"/>
    </location>
</feature>
<protein>
    <submittedName>
        <fullName evidence="3">Cell surface protein</fullName>
    </submittedName>
</protein>
<evidence type="ECO:0000313" key="3">
    <source>
        <dbReference type="EMBL" id="QGS07371.1"/>
    </source>
</evidence>
<evidence type="ECO:0000313" key="4">
    <source>
        <dbReference type="Proteomes" id="UP000427636"/>
    </source>
</evidence>
<keyword evidence="2" id="KW-0812">Transmembrane</keyword>
<sequence length="321" mass="35818">MNKKIVSIITSIIGIIVLVAAFFFYQHSGKNDLKAEHTKYLALINDNHDFDGGIKRLETLDTDEGQEIFKNIKTEIKITKELKNIDASLDNKDIDAAKKSLEKVDTLTVDNNFDKAIEWLKEDITNYDKAKKEIDEDKSGNVSSIIDKYKFNHSALKAKLSEKDNSTSNSSSNSSSNNSQSSISDSENIPQLKGQQAPITYGEVKKGKYSNGSPDTVVGKILSEELGGPVANFSNEQIRDAVARYNQKNSQKANTSQDPLETYYPQWSAAVKQSNPDAEIIRDTDGKYYVEGVTKNRVAVIYENPHLVRLVNATTNLHVEF</sequence>
<dbReference type="EMBL" id="CP046313">
    <property type="protein sequence ID" value="QGS07371.1"/>
    <property type="molecule type" value="Genomic_DNA"/>
</dbReference>
<feature type="compositionally biased region" description="Low complexity" evidence="1">
    <location>
        <begin position="166"/>
        <end position="188"/>
    </location>
</feature>
<organism evidence="3 4">
    <name type="scientific">Gemella sanguinis</name>
    <dbReference type="NCBI Taxonomy" id="84135"/>
    <lineage>
        <taxon>Bacteria</taxon>
        <taxon>Bacillati</taxon>
        <taxon>Bacillota</taxon>
        <taxon>Bacilli</taxon>
        <taxon>Bacillales</taxon>
        <taxon>Gemellaceae</taxon>
        <taxon>Gemella</taxon>
    </lineage>
</organism>
<keyword evidence="2" id="KW-0472">Membrane</keyword>
<evidence type="ECO:0000256" key="2">
    <source>
        <dbReference type="SAM" id="Phobius"/>
    </source>
</evidence>
<evidence type="ECO:0000256" key="1">
    <source>
        <dbReference type="SAM" id="MobiDB-lite"/>
    </source>
</evidence>
<keyword evidence="4" id="KW-1185">Reference proteome</keyword>
<keyword evidence="2" id="KW-1133">Transmembrane helix</keyword>
<reference evidence="3 4" key="1">
    <citation type="submission" date="2019-11" db="EMBL/GenBank/DDBJ databases">
        <title>FDA dAtabase for Regulatory Grade micrObial Sequences (FDA-ARGOS): Supporting development and validation of Infectious Disease Dx tests.</title>
        <authorList>
            <person name="Turner S."/>
            <person name="Byrd R."/>
            <person name="Tallon L."/>
            <person name="Sadzewicz L."/>
            <person name="Vavikolanu K."/>
            <person name="Mehta A."/>
            <person name="Aluvathingal J."/>
            <person name="Nadendla S."/>
            <person name="Myers T."/>
            <person name="Yan Y."/>
            <person name="Sichtig H."/>
        </authorList>
    </citation>
    <scope>NUCLEOTIDE SEQUENCE [LARGE SCALE GENOMIC DNA]</scope>
    <source>
        <strain evidence="3 4">FDAARGOS_742</strain>
    </source>
</reference>
<name>A0ABX6FIQ6_9BACL</name>
<dbReference type="GeneID" id="84802275"/>
<accession>A0ABX6FIQ6</accession>